<feature type="signal peptide" evidence="1">
    <location>
        <begin position="1"/>
        <end position="21"/>
    </location>
</feature>
<dbReference type="InterPro" id="IPR011460">
    <property type="entry name" value="Lcl_C"/>
</dbReference>
<dbReference type="Proteomes" id="UP000672097">
    <property type="component" value="Unassembled WGS sequence"/>
</dbReference>
<name>A0ABS5DTI3_9BURK</name>
<feature type="chain" id="PRO_5045913987" evidence="1">
    <location>
        <begin position="22"/>
        <end position="166"/>
    </location>
</feature>
<dbReference type="PANTHER" id="PTHR35812:SF1">
    <property type="entry name" value="LIPOPROTEIN"/>
    <property type="match status" value="1"/>
</dbReference>
<dbReference type="Pfam" id="PF07603">
    <property type="entry name" value="Lcl_C"/>
    <property type="match status" value="1"/>
</dbReference>
<proteinExistence type="predicted"/>
<dbReference type="EMBL" id="JAGQDG010000001">
    <property type="protein sequence ID" value="MBQ0934444.1"/>
    <property type="molecule type" value="Genomic_DNA"/>
</dbReference>
<protein>
    <submittedName>
        <fullName evidence="3">DUF1566 domain-containing protein</fullName>
    </submittedName>
</protein>
<evidence type="ECO:0000256" key="1">
    <source>
        <dbReference type="SAM" id="SignalP"/>
    </source>
</evidence>
<keyword evidence="4" id="KW-1185">Reference proteome</keyword>
<reference evidence="3 4" key="1">
    <citation type="submission" date="2021-04" db="EMBL/GenBank/DDBJ databases">
        <title>The genome sequence of type strain Ideonella paludis KCTC 32238.</title>
        <authorList>
            <person name="Liu Y."/>
        </authorList>
    </citation>
    <scope>NUCLEOTIDE SEQUENCE [LARGE SCALE GENOMIC DNA]</scope>
    <source>
        <strain evidence="3 4">KCTC 32238</strain>
    </source>
</reference>
<evidence type="ECO:0000259" key="2">
    <source>
        <dbReference type="Pfam" id="PF07603"/>
    </source>
</evidence>
<evidence type="ECO:0000313" key="4">
    <source>
        <dbReference type="Proteomes" id="UP000672097"/>
    </source>
</evidence>
<gene>
    <name evidence="3" type="ORF">KAK11_03810</name>
</gene>
<sequence length="166" mass="17364">MMIKQTLSALSLALLTLGTQAACPTWSSASRFELHDSEVIDLRTGLVWQRCSAGQSWNGSTCAGTASTYSQAEALSLAKQANPSDSPAGWRLPNVKELASLADLGCTAPAIDTAVFPGTPAAAAWSATPNATRSNIAWKVDFSQGSVSNLSGIGNPFHVRLVRSAR</sequence>
<comment type="caution">
    <text evidence="3">The sequence shown here is derived from an EMBL/GenBank/DDBJ whole genome shotgun (WGS) entry which is preliminary data.</text>
</comment>
<accession>A0ABS5DTI3</accession>
<dbReference type="PANTHER" id="PTHR35812">
    <property type="entry name" value="LIPOPROTEIN"/>
    <property type="match status" value="1"/>
</dbReference>
<organism evidence="3 4">
    <name type="scientific">Ideonella paludis</name>
    <dbReference type="NCBI Taxonomy" id="1233411"/>
    <lineage>
        <taxon>Bacteria</taxon>
        <taxon>Pseudomonadati</taxon>
        <taxon>Pseudomonadota</taxon>
        <taxon>Betaproteobacteria</taxon>
        <taxon>Burkholderiales</taxon>
        <taxon>Sphaerotilaceae</taxon>
        <taxon>Ideonella</taxon>
    </lineage>
</organism>
<evidence type="ECO:0000313" key="3">
    <source>
        <dbReference type="EMBL" id="MBQ0934444.1"/>
    </source>
</evidence>
<keyword evidence="1" id="KW-0732">Signal</keyword>
<dbReference type="RefSeq" id="WP_210806299.1">
    <property type="nucleotide sequence ID" value="NZ_JAGQDG010000001.1"/>
</dbReference>
<feature type="domain" description="Lcl C-terminal" evidence="2">
    <location>
        <begin position="39"/>
        <end position="163"/>
    </location>
</feature>